<feature type="region of interest" description="Disordered" evidence="1">
    <location>
        <begin position="839"/>
        <end position="913"/>
    </location>
</feature>
<feature type="transmembrane region" description="Helical" evidence="2">
    <location>
        <begin position="918"/>
        <end position="942"/>
    </location>
</feature>
<dbReference type="KEGG" id="tva:4760859"/>
<dbReference type="EMBL" id="DS113517">
    <property type="protein sequence ID" value="EAY03020.1"/>
    <property type="molecule type" value="Genomic_DNA"/>
</dbReference>
<dbReference type="VEuPathDB" id="TrichDB:TVAG_143190"/>
<evidence type="ECO:0000313" key="3">
    <source>
        <dbReference type="EMBL" id="EAY03020.1"/>
    </source>
</evidence>
<proteinExistence type="predicted"/>
<evidence type="ECO:0000256" key="2">
    <source>
        <dbReference type="SAM" id="Phobius"/>
    </source>
</evidence>
<evidence type="ECO:0000313" key="4">
    <source>
        <dbReference type="Proteomes" id="UP000001542"/>
    </source>
</evidence>
<gene>
    <name evidence="3" type="ORF">TVAG_143190</name>
</gene>
<sequence length="968" mass="112446">MSRNSFLISITATPNDQNSFYNNLLKQGMCYSSENNLADDTNVFNSKIGLNSLYILPGQQVTIVRPSAQKLLYLSLNKDDFYDENDQKIDTQIENLDHDIIIKASDHVRVFEFVMIDITEDEQYIIIYNTIDKDITLDYRTFNYSVTKFAIYYIYGPDETYHIKLRSTNISPNYDNFKVFGYRLRKYVICPACLYFKDYLIISRSVDGEFDFVQNKLRANNMITEKVITNVEKDFYFNINKIHISSAEDGALQLNNDYDTDILISSDSVTPLLIYNHDKFIDENGNKLLTAYADKKVITISKNSPIFLEERENWKMNLKYYDVTGKVDYVDFLDFSGAKLFSLNKELEPGKKYLFVPVIPPDPKPGFCVYGYYNGFTSDFTEKIDKTFILDSDDKIFFYSFIDPKKSVIDFAYVDTSKSGNVMERSDYNIHDEFLDVPTNGLTTITFKFGYVVFTNAENFVDENYNSIDSYYLIYEPETFKIQRNPRRRYDHSQIHYLFVPFMEKATASFVINFLTENGNVICNTRYVESDNLIVIVNPYNCSIRFTNYRMRIFEKDYIHYQDVKEIENVRYAVALPLSTLYPWNWNLEVYQYYKNPVYQEYKFQLIKADSLFKTNGESHTPMQSHDFDYPTIGQYFIRLTTENRTFDVEAGTSVSLYCDDFTGVVAIYKKGDFEKNLLKHGIMNIDYTVNGQLVLRYDGLYLSKCIYVYFFKKEANGCTDVIVHGTANWVFKNSQRYTEYNVQALNGKCRNVYVFFTYKHTRIHVANDGRILSDYRYLFGEKSPRYIRDVNDVFEDPVVIKLDPENANDESTFTINVDNPHSVEKSYIISENSAYKSVSSSELNKNENTPEKPVDPGDDSGKPSHESDKPTPEIKPNKPTPDNKPYEKPGDKPYKTKSVAPNDDKLNSGKTDNKKTVGIVVGVLAALIAIVVASIIGFIMYKRMHNERVKSCEVQPEEAKPEYEYDL</sequence>
<protein>
    <submittedName>
        <fullName evidence="3">Uncharacterized protein</fullName>
    </submittedName>
</protein>
<reference evidence="3" key="2">
    <citation type="journal article" date="2007" name="Science">
        <title>Draft genome sequence of the sexually transmitted pathogen Trichomonas vaginalis.</title>
        <authorList>
            <person name="Carlton J.M."/>
            <person name="Hirt R.P."/>
            <person name="Silva J.C."/>
            <person name="Delcher A.L."/>
            <person name="Schatz M."/>
            <person name="Zhao Q."/>
            <person name="Wortman J.R."/>
            <person name="Bidwell S.L."/>
            <person name="Alsmark U.C.M."/>
            <person name="Besteiro S."/>
            <person name="Sicheritz-Ponten T."/>
            <person name="Noel C.J."/>
            <person name="Dacks J.B."/>
            <person name="Foster P.G."/>
            <person name="Simillion C."/>
            <person name="Van de Peer Y."/>
            <person name="Miranda-Saavedra D."/>
            <person name="Barton G.J."/>
            <person name="Westrop G.D."/>
            <person name="Mueller S."/>
            <person name="Dessi D."/>
            <person name="Fiori P.L."/>
            <person name="Ren Q."/>
            <person name="Paulsen I."/>
            <person name="Zhang H."/>
            <person name="Bastida-Corcuera F.D."/>
            <person name="Simoes-Barbosa A."/>
            <person name="Brown M.T."/>
            <person name="Hayes R.D."/>
            <person name="Mukherjee M."/>
            <person name="Okumura C.Y."/>
            <person name="Schneider R."/>
            <person name="Smith A.J."/>
            <person name="Vanacova S."/>
            <person name="Villalvazo M."/>
            <person name="Haas B.J."/>
            <person name="Pertea M."/>
            <person name="Feldblyum T.V."/>
            <person name="Utterback T.R."/>
            <person name="Shu C.L."/>
            <person name="Osoegawa K."/>
            <person name="de Jong P.J."/>
            <person name="Hrdy I."/>
            <person name="Horvathova L."/>
            <person name="Zubacova Z."/>
            <person name="Dolezal P."/>
            <person name="Malik S.B."/>
            <person name="Logsdon J.M. Jr."/>
            <person name="Henze K."/>
            <person name="Gupta A."/>
            <person name="Wang C.C."/>
            <person name="Dunne R.L."/>
            <person name="Upcroft J.A."/>
            <person name="Upcroft P."/>
            <person name="White O."/>
            <person name="Salzberg S.L."/>
            <person name="Tang P."/>
            <person name="Chiu C.-H."/>
            <person name="Lee Y.-S."/>
            <person name="Embley T.M."/>
            <person name="Coombs G.H."/>
            <person name="Mottram J.C."/>
            <person name="Tachezy J."/>
            <person name="Fraser-Liggett C.M."/>
            <person name="Johnson P.J."/>
        </authorList>
    </citation>
    <scope>NUCLEOTIDE SEQUENCE [LARGE SCALE GENOMIC DNA]</scope>
    <source>
        <strain evidence="3">G3</strain>
    </source>
</reference>
<keyword evidence="2" id="KW-0472">Membrane</keyword>
<dbReference type="VEuPathDB" id="TrichDB:TVAGG3_0353170"/>
<keyword evidence="2" id="KW-0812">Transmembrane</keyword>
<reference evidence="3" key="1">
    <citation type="submission" date="2006-10" db="EMBL/GenBank/DDBJ databases">
        <authorList>
            <person name="Amadeo P."/>
            <person name="Zhao Q."/>
            <person name="Wortman J."/>
            <person name="Fraser-Liggett C."/>
            <person name="Carlton J."/>
        </authorList>
    </citation>
    <scope>NUCLEOTIDE SEQUENCE</scope>
    <source>
        <strain evidence="3">G3</strain>
    </source>
</reference>
<dbReference type="RefSeq" id="XP_001315243.1">
    <property type="nucleotide sequence ID" value="XM_001315208.1"/>
</dbReference>
<keyword evidence="2" id="KW-1133">Transmembrane helix</keyword>
<dbReference type="SMR" id="A2EWB6"/>
<dbReference type="AlphaFoldDB" id="A2EWB6"/>
<dbReference type="Proteomes" id="UP000001542">
    <property type="component" value="Unassembled WGS sequence"/>
</dbReference>
<feature type="compositionally biased region" description="Basic and acidic residues" evidence="1">
    <location>
        <begin position="903"/>
        <end position="913"/>
    </location>
</feature>
<feature type="compositionally biased region" description="Basic and acidic residues" evidence="1">
    <location>
        <begin position="885"/>
        <end position="895"/>
    </location>
</feature>
<dbReference type="InParanoid" id="A2EWB6"/>
<accession>A2EWB6</accession>
<organism evidence="3 4">
    <name type="scientific">Trichomonas vaginalis (strain ATCC PRA-98 / G3)</name>
    <dbReference type="NCBI Taxonomy" id="412133"/>
    <lineage>
        <taxon>Eukaryota</taxon>
        <taxon>Metamonada</taxon>
        <taxon>Parabasalia</taxon>
        <taxon>Trichomonadida</taxon>
        <taxon>Trichomonadidae</taxon>
        <taxon>Trichomonas</taxon>
    </lineage>
</organism>
<evidence type="ECO:0000256" key="1">
    <source>
        <dbReference type="SAM" id="MobiDB-lite"/>
    </source>
</evidence>
<feature type="compositionally biased region" description="Basic and acidic residues" evidence="1">
    <location>
        <begin position="845"/>
        <end position="877"/>
    </location>
</feature>
<keyword evidence="4" id="KW-1185">Reference proteome</keyword>
<name>A2EWB6_TRIV3</name>